<sequence>MAPLSGVAIGLRDSVALVAEARSGDDLAERELLAPLPLLAALPRSPGLRLEEEGPDLLEDDFTACS</sequence>
<dbReference type="Proteomes" id="UP000613011">
    <property type="component" value="Unassembled WGS sequence"/>
</dbReference>
<name>A0A937D6S9_9BURK</name>
<protein>
    <submittedName>
        <fullName evidence="1">Uncharacterized protein</fullName>
    </submittedName>
</protein>
<dbReference type="AlphaFoldDB" id="A0A937D6S9"/>
<proteinExistence type="predicted"/>
<gene>
    <name evidence="1" type="ORF">JI739_07480</name>
</gene>
<evidence type="ECO:0000313" key="2">
    <source>
        <dbReference type="Proteomes" id="UP000613011"/>
    </source>
</evidence>
<accession>A0A937D6S9</accession>
<dbReference type="EMBL" id="JAEQNA010000001">
    <property type="protein sequence ID" value="MBL0420186.1"/>
    <property type="molecule type" value="Genomic_DNA"/>
</dbReference>
<dbReference type="RefSeq" id="WP_201683172.1">
    <property type="nucleotide sequence ID" value="NZ_JAEQNA010000001.1"/>
</dbReference>
<keyword evidence="2" id="KW-1185">Reference proteome</keyword>
<reference evidence="1" key="1">
    <citation type="submission" date="2021-01" db="EMBL/GenBank/DDBJ databases">
        <title>Ramlibacter sp. strain AW1 16S ribosomal RNA gene Genome sequencing and assembly.</title>
        <authorList>
            <person name="Kang M."/>
        </authorList>
    </citation>
    <scope>NUCLEOTIDE SEQUENCE</scope>
    <source>
        <strain evidence="1">AW1</strain>
    </source>
</reference>
<organism evidence="1 2">
    <name type="scientific">Ramlibacter aurantiacus</name>
    <dbReference type="NCBI Taxonomy" id="2801330"/>
    <lineage>
        <taxon>Bacteria</taxon>
        <taxon>Pseudomonadati</taxon>
        <taxon>Pseudomonadota</taxon>
        <taxon>Betaproteobacteria</taxon>
        <taxon>Burkholderiales</taxon>
        <taxon>Comamonadaceae</taxon>
        <taxon>Ramlibacter</taxon>
    </lineage>
</organism>
<evidence type="ECO:0000313" key="1">
    <source>
        <dbReference type="EMBL" id="MBL0420186.1"/>
    </source>
</evidence>
<comment type="caution">
    <text evidence="1">The sequence shown here is derived from an EMBL/GenBank/DDBJ whole genome shotgun (WGS) entry which is preliminary data.</text>
</comment>